<dbReference type="PANTHER" id="PTHR37928">
    <property type="entry name" value="CFEM DOMAIN PROTEIN (AFU_ORTHOLOGUE AFUA_6G14090)"/>
    <property type="match status" value="1"/>
</dbReference>
<evidence type="ECO:0000256" key="11">
    <source>
        <dbReference type="ARBA" id="ARBA00023136"/>
    </source>
</evidence>
<keyword evidence="14" id="KW-0449">Lipoprotein</keyword>
<evidence type="ECO:0000256" key="13">
    <source>
        <dbReference type="ARBA" id="ARBA00023180"/>
    </source>
</evidence>
<dbReference type="GO" id="GO:0005576">
    <property type="term" value="C:extracellular region"/>
    <property type="evidence" value="ECO:0007669"/>
    <property type="project" value="UniProtKB-SubCell"/>
</dbReference>
<keyword evidence="19" id="KW-1185">Reference proteome</keyword>
<dbReference type="GO" id="GO:0098552">
    <property type="term" value="C:side of membrane"/>
    <property type="evidence" value="ECO:0007669"/>
    <property type="project" value="UniProtKB-KW"/>
</dbReference>
<evidence type="ECO:0000313" key="18">
    <source>
        <dbReference type="EMBL" id="KAF3028720.1"/>
    </source>
</evidence>
<evidence type="ECO:0000256" key="2">
    <source>
        <dbReference type="ARBA" id="ARBA00004613"/>
    </source>
</evidence>
<dbReference type="Proteomes" id="UP000758155">
    <property type="component" value="Unassembled WGS sequence"/>
</dbReference>
<dbReference type="SMART" id="SM00747">
    <property type="entry name" value="CFEM"/>
    <property type="match status" value="1"/>
</dbReference>
<feature type="disulfide bond" evidence="15">
    <location>
        <begin position="41"/>
        <end position="48"/>
    </location>
</feature>
<dbReference type="PROSITE" id="PS52012">
    <property type="entry name" value="CFEM"/>
    <property type="match status" value="1"/>
</dbReference>
<proteinExistence type="inferred from homology"/>
<keyword evidence="11" id="KW-0472">Membrane</keyword>
<dbReference type="InterPro" id="IPR051735">
    <property type="entry name" value="CFEM_domain"/>
</dbReference>
<evidence type="ECO:0000256" key="4">
    <source>
        <dbReference type="ARBA" id="ARBA00022475"/>
    </source>
</evidence>
<dbReference type="Pfam" id="PF05730">
    <property type="entry name" value="CFEM"/>
    <property type="match status" value="1"/>
</dbReference>
<evidence type="ECO:0000256" key="16">
    <source>
        <dbReference type="SAM" id="SignalP"/>
    </source>
</evidence>
<feature type="binding site" description="axial binding residue" evidence="15">
    <location>
        <position position="45"/>
    </location>
    <ligand>
        <name>heme</name>
        <dbReference type="ChEBI" id="CHEBI:30413"/>
    </ligand>
    <ligandPart>
        <name>Fe</name>
        <dbReference type="ChEBI" id="CHEBI:18248"/>
    </ligandPart>
</feature>
<evidence type="ECO:0000256" key="15">
    <source>
        <dbReference type="PROSITE-ProRule" id="PRU01356"/>
    </source>
</evidence>
<evidence type="ECO:0000256" key="6">
    <source>
        <dbReference type="ARBA" id="ARBA00022617"/>
    </source>
</evidence>
<gene>
    <name evidence="18" type="ORF">E8E12_000664</name>
</gene>
<comment type="subcellular location">
    <subcellularLocation>
        <location evidence="1">Cell membrane</location>
        <topology evidence="1">Lipid-anchor</topology>
        <topology evidence="1">GPI-anchor</topology>
    </subcellularLocation>
    <subcellularLocation>
        <location evidence="2">Secreted</location>
    </subcellularLocation>
</comment>
<keyword evidence="4" id="KW-1003">Cell membrane</keyword>
<dbReference type="OrthoDB" id="1193027at2759"/>
<dbReference type="PANTHER" id="PTHR37928:SF1">
    <property type="entry name" value="CFEM DOMAIN PROTEIN (AFU_ORTHOLOGUE AFUA_6G14090)"/>
    <property type="match status" value="1"/>
</dbReference>
<feature type="signal peptide" evidence="16">
    <location>
        <begin position="1"/>
        <end position="17"/>
    </location>
</feature>
<comment type="caution">
    <text evidence="18">The sequence shown here is derived from an EMBL/GenBank/DDBJ whole genome shotgun (WGS) entry which is preliminary data.</text>
</comment>
<evidence type="ECO:0000256" key="7">
    <source>
        <dbReference type="ARBA" id="ARBA00022622"/>
    </source>
</evidence>
<dbReference type="GO" id="GO:0046872">
    <property type="term" value="F:metal ion binding"/>
    <property type="evidence" value="ECO:0007669"/>
    <property type="project" value="UniProtKB-UniRule"/>
</dbReference>
<sequence>MKQPMILLAAVPGAATAQNLDSCAQLCVNNMNLIASTQFSCPAGDTACFCSQSNWAYGVRDCSRQACSEEQARQAVSYAAGLCQSVASTTQSGTSASPSTALTILNPTVASASGATASAASSAASSVASELSSGLSSIAESASSALASASGSLSSVAASATSAAGSTANSATSAAGSTAFSAVPSGAATKNGIPVAACLAAAAWLLI</sequence>
<dbReference type="InterPro" id="IPR008427">
    <property type="entry name" value="Extracellular_membr_CFEM_dom"/>
</dbReference>
<evidence type="ECO:0000256" key="9">
    <source>
        <dbReference type="ARBA" id="ARBA00022729"/>
    </source>
</evidence>
<evidence type="ECO:0000256" key="3">
    <source>
        <dbReference type="ARBA" id="ARBA00010031"/>
    </source>
</evidence>
<evidence type="ECO:0000256" key="14">
    <source>
        <dbReference type="ARBA" id="ARBA00023288"/>
    </source>
</evidence>
<protein>
    <recommendedName>
        <fullName evidence="17">CFEM domain-containing protein</fullName>
    </recommendedName>
</protein>
<comment type="caution">
    <text evidence="15">Lacks conserved residue(s) required for the propagation of feature annotation.</text>
</comment>
<evidence type="ECO:0000256" key="5">
    <source>
        <dbReference type="ARBA" id="ARBA00022525"/>
    </source>
</evidence>
<evidence type="ECO:0000256" key="10">
    <source>
        <dbReference type="ARBA" id="ARBA00023004"/>
    </source>
</evidence>
<evidence type="ECO:0000313" key="19">
    <source>
        <dbReference type="Proteomes" id="UP000758155"/>
    </source>
</evidence>
<dbReference type="EMBL" id="SWKV01000300">
    <property type="protein sequence ID" value="KAF3028720.1"/>
    <property type="molecule type" value="Genomic_DNA"/>
</dbReference>
<keyword evidence="9 16" id="KW-0732">Signal</keyword>
<accession>A0A9P4WFC7</accession>
<keyword evidence="6 15" id="KW-0349">Heme</keyword>
<keyword evidence="7" id="KW-0336">GPI-anchor</keyword>
<evidence type="ECO:0000259" key="17">
    <source>
        <dbReference type="PROSITE" id="PS52012"/>
    </source>
</evidence>
<dbReference type="GO" id="GO:0005886">
    <property type="term" value="C:plasma membrane"/>
    <property type="evidence" value="ECO:0007669"/>
    <property type="project" value="UniProtKB-SubCell"/>
</dbReference>
<keyword evidence="8 15" id="KW-0479">Metal-binding</keyword>
<evidence type="ECO:0000256" key="1">
    <source>
        <dbReference type="ARBA" id="ARBA00004609"/>
    </source>
</evidence>
<reference evidence="18" key="1">
    <citation type="submission" date="2019-04" db="EMBL/GenBank/DDBJ databases">
        <title>Sequencing of skin fungus with MAO and IRED activity.</title>
        <authorList>
            <person name="Marsaioli A.J."/>
            <person name="Bonatto J.M.C."/>
            <person name="Reis Junior O."/>
        </authorList>
    </citation>
    <scope>NUCLEOTIDE SEQUENCE</scope>
    <source>
        <strain evidence="18">28M1</strain>
    </source>
</reference>
<keyword evidence="13" id="KW-0325">Glycoprotein</keyword>
<organism evidence="18 19">
    <name type="scientific">Didymella heteroderae</name>
    <dbReference type="NCBI Taxonomy" id="1769908"/>
    <lineage>
        <taxon>Eukaryota</taxon>
        <taxon>Fungi</taxon>
        <taxon>Dikarya</taxon>
        <taxon>Ascomycota</taxon>
        <taxon>Pezizomycotina</taxon>
        <taxon>Dothideomycetes</taxon>
        <taxon>Pleosporomycetidae</taxon>
        <taxon>Pleosporales</taxon>
        <taxon>Pleosporineae</taxon>
        <taxon>Didymellaceae</taxon>
        <taxon>Didymella</taxon>
    </lineage>
</organism>
<keyword evidence="10 15" id="KW-0408">Iron</keyword>
<name>A0A9P4WFC7_9PLEO</name>
<comment type="similarity">
    <text evidence="3">Belongs to the RBT5 family.</text>
</comment>
<dbReference type="AlphaFoldDB" id="A0A9P4WFC7"/>
<evidence type="ECO:0000256" key="8">
    <source>
        <dbReference type="ARBA" id="ARBA00022723"/>
    </source>
</evidence>
<feature type="chain" id="PRO_5040107703" description="CFEM domain-containing protein" evidence="16">
    <location>
        <begin position="18"/>
        <end position="207"/>
    </location>
</feature>
<keyword evidence="12 15" id="KW-1015">Disulfide bond</keyword>
<keyword evidence="5" id="KW-0964">Secreted</keyword>
<evidence type="ECO:0000256" key="12">
    <source>
        <dbReference type="ARBA" id="ARBA00023157"/>
    </source>
</evidence>
<feature type="domain" description="CFEM" evidence="17">
    <location>
        <begin position="1"/>
        <end position="112"/>
    </location>
</feature>
<feature type="disulfide bond" evidence="15">
    <location>
        <begin position="50"/>
        <end position="83"/>
    </location>
</feature>